<dbReference type="EMBL" id="JARBHB010000002">
    <property type="protein sequence ID" value="KAJ8892510.1"/>
    <property type="molecule type" value="Genomic_DNA"/>
</dbReference>
<keyword evidence="2" id="KW-1185">Reference proteome</keyword>
<comment type="caution">
    <text evidence="1">The sequence shown here is derived from an EMBL/GenBank/DDBJ whole genome shotgun (WGS) entry which is preliminary data.</text>
</comment>
<proteinExistence type="predicted"/>
<accession>A0ABQ9I8D3</accession>
<reference evidence="1 2" key="1">
    <citation type="submission" date="2023-02" db="EMBL/GenBank/DDBJ databases">
        <title>LHISI_Scaffold_Assembly.</title>
        <authorList>
            <person name="Stuart O.P."/>
            <person name="Cleave R."/>
            <person name="Magrath M.J.L."/>
            <person name="Mikheyev A.S."/>
        </authorList>
    </citation>
    <scope>NUCLEOTIDE SEQUENCE [LARGE SCALE GENOMIC DNA]</scope>
    <source>
        <strain evidence="1">Daus_M_001</strain>
        <tissue evidence="1">Leg muscle</tissue>
    </source>
</reference>
<gene>
    <name evidence="1" type="ORF">PR048_005091</name>
</gene>
<dbReference type="Proteomes" id="UP001159363">
    <property type="component" value="Chromosome 2"/>
</dbReference>
<protein>
    <submittedName>
        <fullName evidence="1">Uncharacterized protein</fullName>
    </submittedName>
</protein>
<organism evidence="1 2">
    <name type="scientific">Dryococelus australis</name>
    <dbReference type="NCBI Taxonomy" id="614101"/>
    <lineage>
        <taxon>Eukaryota</taxon>
        <taxon>Metazoa</taxon>
        <taxon>Ecdysozoa</taxon>
        <taxon>Arthropoda</taxon>
        <taxon>Hexapoda</taxon>
        <taxon>Insecta</taxon>
        <taxon>Pterygota</taxon>
        <taxon>Neoptera</taxon>
        <taxon>Polyneoptera</taxon>
        <taxon>Phasmatodea</taxon>
        <taxon>Verophasmatodea</taxon>
        <taxon>Anareolatae</taxon>
        <taxon>Phasmatidae</taxon>
        <taxon>Eurycanthinae</taxon>
        <taxon>Dryococelus</taxon>
    </lineage>
</organism>
<name>A0ABQ9I8D3_9NEOP</name>
<evidence type="ECO:0000313" key="1">
    <source>
        <dbReference type="EMBL" id="KAJ8892510.1"/>
    </source>
</evidence>
<sequence length="79" mass="9222">MSQQARSRQPSLEEVLKANVTWDSDKRATKKLNDKNYLSLTIHYVRQQCKYNSHTLNVKHFPESHTAENIRGFAENFDG</sequence>
<evidence type="ECO:0000313" key="2">
    <source>
        <dbReference type="Proteomes" id="UP001159363"/>
    </source>
</evidence>